<keyword evidence="4" id="KW-1185">Reference proteome</keyword>
<dbReference type="InterPro" id="IPR050742">
    <property type="entry name" value="Helicase_Restrict-Modif_Enz"/>
</dbReference>
<dbReference type="AlphaFoldDB" id="A0A5C5YB68"/>
<dbReference type="GO" id="GO:0003677">
    <property type="term" value="F:DNA binding"/>
    <property type="evidence" value="ECO:0007669"/>
    <property type="project" value="UniProtKB-KW"/>
</dbReference>
<dbReference type="InterPro" id="IPR001650">
    <property type="entry name" value="Helicase_C-like"/>
</dbReference>
<dbReference type="GO" id="GO:0005524">
    <property type="term" value="F:ATP binding"/>
    <property type="evidence" value="ECO:0007669"/>
    <property type="project" value="UniProtKB-KW"/>
</dbReference>
<dbReference type="SUPFAM" id="SSF52540">
    <property type="entry name" value="P-loop containing nucleoside triphosphate hydrolases"/>
    <property type="match status" value="2"/>
</dbReference>
<accession>A0A5C5YB68</accession>
<name>A0A5C5YB68_9PLAN</name>
<dbReference type="EC" id="3.1.21.3" evidence="3"/>
<dbReference type="InterPro" id="IPR014001">
    <property type="entry name" value="Helicase_ATP-bd"/>
</dbReference>
<keyword evidence="1" id="KW-0175">Coiled coil</keyword>
<dbReference type="RefSeq" id="WP_146439941.1">
    <property type="nucleotide sequence ID" value="NZ_SJPL01000001.1"/>
</dbReference>
<evidence type="ECO:0000313" key="3">
    <source>
        <dbReference type="EMBL" id="TWT71651.1"/>
    </source>
</evidence>
<dbReference type="Pfam" id="PF08463">
    <property type="entry name" value="EcoEI_R_C"/>
    <property type="match status" value="1"/>
</dbReference>
<dbReference type="Pfam" id="PF04313">
    <property type="entry name" value="HSDR_N"/>
    <property type="match status" value="1"/>
</dbReference>
<gene>
    <name evidence="3" type="primary">hsdR_3</name>
    <name evidence="3" type="ORF">Pan14r_39610</name>
</gene>
<dbReference type="InterPro" id="IPR027417">
    <property type="entry name" value="P-loop_NTPase"/>
</dbReference>
<dbReference type="InterPro" id="IPR006935">
    <property type="entry name" value="Helicase/UvrB_N"/>
</dbReference>
<dbReference type="GO" id="GO:0005829">
    <property type="term" value="C:cytosol"/>
    <property type="evidence" value="ECO:0007669"/>
    <property type="project" value="TreeGrafter"/>
</dbReference>
<dbReference type="Pfam" id="PF00271">
    <property type="entry name" value="Helicase_C"/>
    <property type="match status" value="1"/>
</dbReference>
<dbReference type="CDD" id="cd18032">
    <property type="entry name" value="DEXHc_RE_I_III_res"/>
    <property type="match status" value="1"/>
</dbReference>
<protein>
    <submittedName>
        <fullName evidence="3">Type-1 restriction enzyme R protein</fullName>
        <ecNumber evidence="3">3.1.21.3</ecNumber>
    </submittedName>
</protein>
<feature type="domain" description="Helicase ATP-binding" evidence="2">
    <location>
        <begin position="365"/>
        <end position="524"/>
    </location>
</feature>
<dbReference type="OrthoDB" id="9758243at2"/>
<dbReference type="Pfam" id="PF13643">
    <property type="entry name" value="DUF4145"/>
    <property type="match status" value="1"/>
</dbReference>
<dbReference type="GO" id="GO:0009307">
    <property type="term" value="P:DNA restriction-modification system"/>
    <property type="evidence" value="ECO:0007669"/>
    <property type="project" value="UniProtKB-KW"/>
</dbReference>
<evidence type="ECO:0000313" key="4">
    <source>
        <dbReference type="Proteomes" id="UP000317238"/>
    </source>
</evidence>
<proteinExistence type="predicted"/>
<dbReference type="PROSITE" id="PS51192">
    <property type="entry name" value="HELICASE_ATP_BIND_1"/>
    <property type="match status" value="1"/>
</dbReference>
<dbReference type="Gene3D" id="3.40.50.300">
    <property type="entry name" value="P-loop containing nucleotide triphosphate hydrolases"/>
    <property type="match status" value="2"/>
</dbReference>
<dbReference type="Gene3D" id="3.90.1570.30">
    <property type="match status" value="1"/>
</dbReference>
<feature type="coiled-coil region" evidence="1">
    <location>
        <begin position="148"/>
        <end position="196"/>
    </location>
</feature>
<organism evidence="3 4">
    <name type="scientific">Crateriforma conspicua</name>
    <dbReference type="NCBI Taxonomy" id="2527996"/>
    <lineage>
        <taxon>Bacteria</taxon>
        <taxon>Pseudomonadati</taxon>
        <taxon>Planctomycetota</taxon>
        <taxon>Planctomycetia</taxon>
        <taxon>Planctomycetales</taxon>
        <taxon>Planctomycetaceae</taxon>
        <taxon>Crateriforma</taxon>
    </lineage>
</organism>
<dbReference type="InterPro" id="IPR007409">
    <property type="entry name" value="Restrct_endonuc_type1_HsdR_N"/>
</dbReference>
<evidence type="ECO:0000259" key="2">
    <source>
        <dbReference type="PROSITE" id="PS51192"/>
    </source>
</evidence>
<sequence length="1158" mass="130957">MASNFDFLSGGWPALHEDAVACEGNVFTAPRTTAFYARRTLEKMTKWLYAHDSYLNMPYQDNLAALIHEPTFKDTLAPGLFPHVKLIHKLGNLAVHSDTPINSQDALNVTRCLHHVVGWMAKSYSKPPITPAKFDDSLIPRPADASIADRTAEQLETLQKSLESKDKAFDEAQAKLAGTEEELARLKAEIQAIKAANAKTIGDDDYSEAQTRDLFIDLMLREAGWDPKGVNVEEYEVAGMPNKQGVGYVDYVLWGDDGLPLGVVEAKKTKVNSTIGGRQAELYADCLEKKFGQRPIVYYSNGYETWLWDDTRYPPREVQGFASKDELQLMINRRSDRKDITKIAPSKTIVERYYHREAIARIMESYGEANTREALVVMATGTGKTRLSIATVELLMKAGWVKRVLFLADRTALLRQAKRAFNKHLPHATLVNLVEEKSDENARVVFSTYPTIMNLIDDTKNDGQRRYGVNHFDLIIIDEAHRSVYQKYRAIFEYFDSLLLGLTATPRDEVDRDTYGLFGLESGNPTFAYELDQAISDGFLVGFKAISVPLKFQRDGVKYDELSDDEKLEYEEKFYDDETGSLPAAIESPAVNKWLFNQDTVDRVLKKLMTDGLKVGGGDRIGKTLIFAKNHDHAEFIVERFNKNFPKTAGKTARVIDNHVKYAHTLIDDFYIADKAPLVAVSVDMMDTGIDVPEIVNLVFFKIVRSKTKFWQMIGRGTRLCADLFGPGKDKTEFYIFDYCQNLEFFGQRPDGYDAPLQDSIKTKIFRRRLQVAHQLPASVPNADHAADATLRIGSESEWRELPEAFHTSSEKELGQLTELRHDLVDQMHEVVTKLDTDNFIVRPKRRYVEKFSNRENLSKLSPEDVLDLDQNIAPLPYEDDDEEMARRFDLLMLSMQLAILETSPRQARYQRQVISLMGNLEEKQAIPAVAKELELILELQRDETWQNITLPMLELARKKLRDLIKFIDRTGSEETVYTNFMDDEGDEVEITGLVQADPGLANYRLRVERFIREHETHPTIARIKNNLPLHAGDIDSLEAILFADDGPGTRDEFIETYGSDEPLGVLVRRIVGLDRTAAKSALADFLAEGQYTADQIRFVDLVIDHLVDNGLIDLAQLFEPPFTDIHAEGVAGVMGKNAETFIGAVRQINANATGVAQ</sequence>
<dbReference type="InterPro" id="IPR025285">
    <property type="entry name" value="DUF4145"/>
</dbReference>
<keyword evidence="3" id="KW-0378">Hydrolase</keyword>
<dbReference type="CDD" id="cd18799">
    <property type="entry name" value="SF2_C_EcoAI-like"/>
    <property type="match status" value="1"/>
</dbReference>
<reference evidence="3 4" key="1">
    <citation type="submission" date="2019-02" db="EMBL/GenBank/DDBJ databases">
        <title>Deep-cultivation of Planctomycetes and their phenomic and genomic characterization uncovers novel biology.</title>
        <authorList>
            <person name="Wiegand S."/>
            <person name="Jogler M."/>
            <person name="Boedeker C."/>
            <person name="Pinto D."/>
            <person name="Vollmers J."/>
            <person name="Rivas-Marin E."/>
            <person name="Kohn T."/>
            <person name="Peeters S.H."/>
            <person name="Heuer A."/>
            <person name="Rast P."/>
            <person name="Oberbeckmann S."/>
            <person name="Bunk B."/>
            <person name="Jeske O."/>
            <person name="Meyerdierks A."/>
            <person name="Storesund J.E."/>
            <person name="Kallscheuer N."/>
            <person name="Luecker S."/>
            <person name="Lage O.M."/>
            <person name="Pohl T."/>
            <person name="Merkel B.J."/>
            <person name="Hornburger P."/>
            <person name="Mueller R.-W."/>
            <person name="Bruemmer F."/>
            <person name="Labrenz M."/>
            <person name="Spormann A.M."/>
            <person name="Op Den Camp H."/>
            <person name="Overmann J."/>
            <person name="Amann R."/>
            <person name="Jetten M.S.M."/>
            <person name="Mascher T."/>
            <person name="Medema M.H."/>
            <person name="Devos D.P."/>
            <person name="Kaster A.-K."/>
            <person name="Ovreas L."/>
            <person name="Rohde M."/>
            <person name="Galperin M.Y."/>
            <person name="Jogler C."/>
        </authorList>
    </citation>
    <scope>NUCLEOTIDE SEQUENCE [LARGE SCALE GENOMIC DNA]</scope>
    <source>
        <strain evidence="3 4">Pan14r</strain>
    </source>
</reference>
<comment type="caution">
    <text evidence="3">The sequence shown here is derived from an EMBL/GenBank/DDBJ whole genome shotgun (WGS) entry which is preliminary data.</text>
</comment>
<dbReference type="InterPro" id="IPR013670">
    <property type="entry name" value="EcoEI_R_C_dom"/>
</dbReference>
<dbReference type="EMBL" id="SJPL01000001">
    <property type="protein sequence ID" value="TWT71651.1"/>
    <property type="molecule type" value="Genomic_DNA"/>
</dbReference>
<dbReference type="PANTHER" id="PTHR47396">
    <property type="entry name" value="TYPE I RESTRICTION ENZYME ECOKI R PROTEIN"/>
    <property type="match status" value="1"/>
</dbReference>
<evidence type="ECO:0000256" key="1">
    <source>
        <dbReference type="SAM" id="Coils"/>
    </source>
</evidence>
<dbReference type="PANTHER" id="PTHR47396:SF1">
    <property type="entry name" value="ATP-DEPENDENT HELICASE IRC3-RELATED"/>
    <property type="match status" value="1"/>
</dbReference>
<dbReference type="SMART" id="SM00487">
    <property type="entry name" value="DEXDc"/>
    <property type="match status" value="1"/>
</dbReference>
<dbReference type="Pfam" id="PF04851">
    <property type="entry name" value="ResIII"/>
    <property type="match status" value="1"/>
</dbReference>
<dbReference type="Proteomes" id="UP000317238">
    <property type="component" value="Unassembled WGS sequence"/>
</dbReference>
<dbReference type="GO" id="GO:0009035">
    <property type="term" value="F:type I site-specific deoxyribonuclease activity"/>
    <property type="evidence" value="ECO:0007669"/>
    <property type="project" value="UniProtKB-EC"/>
</dbReference>